<dbReference type="InterPro" id="IPR003593">
    <property type="entry name" value="AAA+_ATPase"/>
</dbReference>
<dbReference type="InterPro" id="IPR017871">
    <property type="entry name" value="ABC_transporter-like_CS"/>
</dbReference>
<dbReference type="GO" id="GO:0022857">
    <property type="term" value="F:transmembrane transporter activity"/>
    <property type="evidence" value="ECO:0007669"/>
    <property type="project" value="TreeGrafter"/>
</dbReference>
<dbReference type="EMBL" id="VIUW01000004">
    <property type="protein sequence ID" value="TWD13813.1"/>
    <property type="molecule type" value="Genomic_DNA"/>
</dbReference>
<evidence type="ECO:0000256" key="8">
    <source>
        <dbReference type="ARBA" id="ARBA00023306"/>
    </source>
</evidence>
<evidence type="ECO:0000313" key="15">
    <source>
        <dbReference type="Proteomes" id="UP000315628"/>
    </source>
</evidence>
<reference evidence="14 15" key="1">
    <citation type="submission" date="2019-06" db="EMBL/GenBank/DDBJ databases">
        <title>Sequencing the genomes of 1000 actinobacteria strains.</title>
        <authorList>
            <person name="Klenk H.-P."/>
        </authorList>
    </citation>
    <scope>NUCLEOTIDE SEQUENCE [LARGE SCALE GENOMIC DNA]</scope>
    <source>
        <strain evidence="14 15">DSM 18935</strain>
    </source>
</reference>
<dbReference type="GO" id="GO:0005524">
    <property type="term" value="F:ATP binding"/>
    <property type="evidence" value="ECO:0007669"/>
    <property type="project" value="UniProtKB-UniRule"/>
</dbReference>
<keyword evidence="6 11" id="KW-0067">ATP-binding</keyword>
<name>A0A560W857_9MICO</name>
<evidence type="ECO:0000256" key="7">
    <source>
        <dbReference type="ARBA" id="ARBA00023136"/>
    </source>
</evidence>
<feature type="domain" description="ABC transporter" evidence="13">
    <location>
        <begin position="2"/>
        <end position="238"/>
    </location>
</feature>
<keyword evidence="8 11" id="KW-0131">Cell cycle</keyword>
<accession>A0A560W857</accession>
<evidence type="ECO:0000256" key="2">
    <source>
        <dbReference type="ARBA" id="ARBA00020019"/>
    </source>
</evidence>
<dbReference type="Proteomes" id="UP000315628">
    <property type="component" value="Unassembled WGS sequence"/>
</dbReference>
<dbReference type="GO" id="GO:0016887">
    <property type="term" value="F:ATP hydrolysis activity"/>
    <property type="evidence" value="ECO:0007669"/>
    <property type="project" value="InterPro"/>
</dbReference>
<feature type="compositionally biased region" description="Basic and acidic residues" evidence="12">
    <location>
        <begin position="293"/>
        <end position="309"/>
    </location>
</feature>
<feature type="compositionally biased region" description="Acidic residues" evidence="12">
    <location>
        <begin position="237"/>
        <end position="246"/>
    </location>
</feature>
<evidence type="ECO:0000313" key="14">
    <source>
        <dbReference type="EMBL" id="TWD13813.1"/>
    </source>
</evidence>
<evidence type="ECO:0000256" key="4">
    <source>
        <dbReference type="ARBA" id="ARBA00022618"/>
    </source>
</evidence>
<evidence type="ECO:0000256" key="10">
    <source>
        <dbReference type="ARBA" id="ARBA00063837"/>
    </source>
</evidence>
<feature type="region of interest" description="Disordered" evidence="12">
    <location>
        <begin position="259"/>
        <end position="328"/>
    </location>
</feature>
<dbReference type="PANTHER" id="PTHR24220">
    <property type="entry name" value="IMPORT ATP-BINDING PROTEIN"/>
    <property type="match status" value="1"/>
</dbReference>
<evidence type="ECO:0000256" key="5">
    <source>
        <dbReference type="ARBA" id="ARBA00022741"/>
    </source>
</evidence>
<evidence type="ECO:0000256" key="6">
    <source>
        <dbReference type="ARBA" id="ARBA00022840"/>
    </source>
</evidence>
<dbReference type="InterPro" id="IPR005286">
    <property type="entry name" value="Cell_div_FtsE"/>
</dbReference>
<dbReference type="SMART" id="SM00382">
    <property type="entry name" value="AAA"/>
    <property type="match status" value="1"/>
</dbReference>
<dbReference type="InterPro" id="IPR027417">
    <property type="entry name" value="P-loop_NTPase"/>
</dbReference>
<dbReference type="InterPro" id="IPR003439">
    <property type="entry name" value="ABC_transporter-like_ATP-bd"/>
</dbReference>
<comment type="subcellular location">
    <subcellularLocation>
        <location evidence="11">Cell membrane</location>
        <topology evidence="11">Peripheral membrane protein</topology>
        <orientation evidence="11">Cytoplasmic side</orientation>
    </subcellularLocation>
</comment>
<evidence type="ECO:0000256" key="9">
    <source>
        <dbReference type="ARBA" id="ARBA00054718"/>
    </source>
</evidence>
<dbReference type="Pfam" id="PF00005">
    <property type="entry name" value="ABC_tran"/>
    <property type="match status" value="1"/>
</dbReference>
<proteinExistence type="inferred from homology"/>
<keyword evidence="4 11" id="KW-0132">Cell division</keyword>
<dbReference type="AlphaFoldDB" id="A0A560W857"/>
<sequence>MIRFENVTKLYARQQHPALHEVDLNVQRGEFVFVVGASGSGKSTLLRLAIREEQVTSGRILVGGHDLRRLPQRRVPQLRRQIGSVFQDFRLLPNKTVEQNVAFALQVIGRPRRAIRALVPETLELVGLDGMGKRFPHELSGGEQQRVAIARAVVNRPPVLLCDEPTGNLDPATSLDIVRLLKRIHDSGTTILMATHDNVIVDSMRQRVVEIERGVIIRDEADGEYVPRVVDSVERDESADDLDEGEGVPSPEEYLAAASAAGLAGDGSPVDLDADDERTAEPAPVADEDRDPEAERAEAERIADEEAREPLAVTADDWDDWDEEEVER</sequence>
<comment type="similarity">
    <text evidence="1 11">Belongs to the ABC transporter superfamily.</text>
</comment>
<protein>
    <recommendedName>
        <fullName evidence="2 11">Cell division ATP-binding protein FtsE</fullName>
    </recommendedName>
</protein>
<dbReference type="OrthoDB" id="9802264at2"/>
<evidence type="ECO:0000256" key="1">
    <source>
        <dbReference type="ARBA" id="ARBA00005417"/>
    </source>
</evidence>
<evidence type="ECO:0000256" key="11">
    <source>
        <dbReference type="RuleBase" id="RU365094"/>
    </source>
</evidence>
<dbReference type="SUPFAM" id="SSF52540">
    <property type="entry name" value="P-loop containing nucleoside triphosphate hydrolases"/>
    <property type="match status" value="1"/>
</dbReference>
<dbReference type="NCBIfam" id="TIGR02673">
    <property type="entry name" value="FtsE"/>
    <property type="match status" value="1"/>
</dbReference>
<evidence type="ECO:0000256" key="12">
    <source>
        <dbReference type="SAM" id="MobiDB-lite"/>
    </source>
</evidence>
<dbReference type="GO" id="GO:0005886">
    <property type="term" value="C:plasma membrane"/>
    <property type="evidence" value="ECO:0007669"/>
    <property type="project" value="UniProtKB-SubCell"/>
</dbReference>
<dbReference type="PROSITE" id="PS50893">
    <property type="entry name" value="ABC_TRANSPORTER_2"/>
    <property type="match status" value="1"/>
</dbReference>
<comment type="caution">
    <text evidence="14">The sequence shown here is derived from an EMBL/GenBank/DDBJ whole genome shotgun (WGS) entry which is preliminary data.</text>
</comment>
<feature type="compositionally biased region" description="Low complexity" evidence="12">
    <location>
        <begin position="259"/>
        <end position="268"/>
    </location>
</feature>
<keyword evidence="3 11" id="KW-1003">Cell membrane</keyword>
<dbReference type="PROSITE" id="PS00211">
    <property type="entry name" value="ABC_TRANSPORTER_1"/>
    <property type="match status" value="1"/>
</dbReference>
<keyword evidence="5 11" id="KW-0547">Nucleotide-binding</keyword>
<dbReference type="PANTHER" id="PTHR24220:SF470">
    <property type="entry name" value="CELL DIVISION ATP-BINDING PROTEIN FTSE"/>
    <property type="match status" value="1"/>
</dbReference>
<dbReference type="Gene3D" id="3.40.50.300">
    <property type="entry name" value="P-loop containing nucleotide triphosphate hydrolases"/>
    <property type="match status" value="1"/>
</dbReference>
<dbReference type="FunFam" id="3.40.50.300:FF:000056">
    <property type="entry name" value="Cell division ATP-binding protein FtsE"/>
    <property type="match status" value="1"/>
</dbReference>
<comment type="subunit">
    <text evidence="10 11">Homodimer. Forms a membrane-associated complex with FtsX.</text>
</comment>
<evidence type="ECO:0000259" key="13">
    <source>
        <dbReference type="PROSITE" id="PS50893"/>
    </source>
</evidence>
<feature type="compositionally biased region" description="Acidic residues" evidence="12">
    <location>
        <begin position="316"/>
        <end position="328"/>
    </location>
</feature>
<dbReference type="InterPro" id="IPR015854">
    <property type="entry name" value="ABC_transpr_LolD-like"/>
</dbReference>
<organism evidence="14 15">
    <name type="scientific">Marihabitans asiaticum</name>
    <dbReference type="NCBI Taxonomy" id="415218"/>
    <lineage>
        <taxon>Bacteria</taxon>
        <taxon>Bacillati</taxon>
        <taxon>Actinomycetota</taxon>
        <taxon>Actinomycetes</taxon>
        <taxon>Micrococcales</taxon>
        <taxon>Intrasporangiaceae</taxon>
        <taxon>Marihabitans</taxon>
    </lineage>
</organism>
<keyword evidence="15" id="KW-1185">Reference proteome</keyword>
<feature type="region of interest" description="Disordered" evidence="12">
    <location>
        <begin position="230"/>
        <end position="249"/>
    </location>
</feature>
<keyword evidence="7 11" id="KW-0472">Membrane</keyword>
<comment type="function">
    <text evidence="9">Part of the ABC transporter FtsEX involved in cellular division. Has ATPase activity.</text>
</comment>
<dbReference type="RefSeq" id="WP_144857872.1">
    <property type="nucleotide sequence ID" value="NZ_BAAAYT010000002.1"/>
</dbReference>
<dbReference type="GO" id="GO:0051301">
    <property type="term" value="P:cell division"/>
    <property type="evidence" value="ECO:0007669"/>
    <property type="project" value="UniProtKB-UniRule"/>
</dbReference>
<evidence type="ECO:0000256" key="3">
    <source>
        <dbReference type="ARBA" id="ARBA00022475"/>
    </source>
</evidence>
<gene>
    <name evidence="11" type="primary">ftsE</name>
    <name evidence="14" type="ORF">FB557_2453</name>
</gene>